<gene>
    <name evidence="2" type="ORF">APHIGO_LOCUS11432</name>
</gene>
<dbReference type="EMBL" id="OU899037">
    <property type="protein sequence ID" value="CAH1738012.1"/>
    <property type="molecule type" value="Genomic_DNA"/>
</dbReference>
<proteinExistence type="predicted"/>
<feature type="transmembrane region" description="Helical" evidence="1">
    <location>
        <begin position="22"/>
        <end position="45"/>
    </location>
</feature>
<reference evidence="2" key="1">
    <citation type="submission" date="2022-02" db="EMBL/GenBank/DDBJ databases">
        <authorList>
            <person name="King R."/>
        </authorList>
    </citation>
    <scope>NUCLEOTIDE SEQUENCE</scope>
</reference>
<keyword evidence="1" id="KW-0472">Membrane</keyword>
<name>A0A9P0JF76_APHGO</name>
<evidence type="ECO:0000256" key="1">
    <source>
        <dbReference type="SAM" id="Phobius"/>
    </source>
</evidence>
<protein>
    <submittedName>
        <fullName evidence="2">Uncharacterized protein</fullName>
    </submittedName>
</protein>
<dbReference type="AlphaFoldDB" id="A0A9P0JF76"/>
<accession>A0A9P0JF76</accession>
<dbReference type="Proteomes" id="UP001154329">
    <property type="component" value="Chromosome 4"/>
</dbReference>
<keyword evidence="1" id="KW-1133">Transmembrane helix</keyword>
<keyword evidence="3" id="KW-1185">Reference proteome</keyword>
<sequence>MVRIFFRYVLTINNSLLKNCEFIFFIFNLYTLYLICMYENLQLTLRTHSNNIRTNLNHKIKNKPYPYFIIFHIKIILYIPIDTIFCLWLYYYYYLCGNSYLGCFTVELYPTGPQVGQCFFPSIFFPAIDCPDDW</sequence>
<keyword evidence="1" id="KW-0812">Transmembrane</keyword>
<reference evidence="2" key="2">
    <citation type="submission" date="2022-10" db="EMBL/GenBank/DDBJ databases">
        <authorList>
            <consortium name="ENA_rothamsted_submissions"/>
            <consortium name="culmorum"/>
            <person name="King R."/>
        </authorList>
    </citation>
    <scope>NUCLEOTIDE SEQUENCE</scope>
</reference>
<feature type="transmembrane region" description="Helical" evidence="1">
    <location>
        <begin position="65"/>
        <end position="91"/>
    </location>
</feature>
<organism evidence="2 3">
    <name type="scientific">Aphis gossypii</name>
    <name type="common">Cotton aphid</name>
    <dbReference type="NCBI Taxonomy" id="80765"/>
    <lineage>
        <taxon>Eukaryota</taxon>
        <taxon>Metazoa</taxon>
        <taxon>Ecdysozoa</taxon>
        <taxon>Arthropoda</taxon>
        <taxon>Hexapoda</taxon>
        <taxon>Insecta</taxon>
        <taxon>Pterygota</taxon>
        <taxon>Neoptera</taxon>
        <taxon>Paraneoptera</taxon>
        <taxon>Hemiptera</taxon>
        <taxon>Sternorrhyncha</taxon>
        <taxon>Aphidomorpha</taxon>
        <taxon>Aphidoidea</taxon>
        <taxon>Aphididae</taxon>
        <taxon>Aphidini</taxon>
        <taxon>Aphis</taxon>
        <taxon>Aphis</taxon>
    </lineage>
</organism>
<evidence type="ECO:0000313" key="3">
    <source>
        <dbReference type="Proteomes" id="UP001154329"/>
    </source>
</evidence>
<evidence type="ECO:0000313" key="2">
    <source>
        <dbReference type="EMBL" id="CAH1738012.1"/>
    </source>
</evidence>